<dbReference type="Proteomes" id="UP000283523">
    <property type="component" value="Unassembled WGS sequence"/>
</dbReference>
<dbReference type="EMBL" id="QXED01000005">
    <property type="protein sequence ID" value="RIV21385.1"/>
    <property type="molecule type" value="Genomic_DNA"/>
</dbReference>
<accession>A0A418M6K0</accession>
<protein>
    <submittedName>
        <fullName evidence="1">DUF1320 domain-containing protein</fullName>
    </submittedName>
</protein>
<keyword evidence="2" id="KW-1185">Reference proteome</keyword>
<proteinExistence type="predicted"/>
<evidence type="ECO:0000313" key="1">
    <source>
        <dbReference type="EMBL" id="RIV21385.1"/>
    </source>
</evidence>
<reference evidence="1 2" key="1">
    <citation type="submission" date="2018-08" db="EMBL/GenBank/DDBJ databases">
        <title>Fibrisoma montanum sp. nov., isolated from Danxia mountain soil.</title>
        <authorList>
            <person name="Huang Y."/>
        </authorList>
    </citation>
    <scope>NUCLEOTIDE SEQUENCE [LARGE SCALE GENOMIC DNA]</scope>
    <source>
        <strain evidence="1 2">HYT19</strain>
    </source>
</reference>
<sequence length="139" mass="15434">MFLNKPDLTANAYPEIIAAISRYSDEGVMVHCQTAESELETYLGQLYDIRPELEKTGTARHKLLLQLSVNIAIYYLYGNQETIPTKVDKAYERSLKTLEMLANGKIKLAGVAPAPIPEEPVVGGQVTFSSNPRRPPLDL</sequence>
<name>A0A418M6K0_9BACT</name>
<dbReference type="Pfam" id="PF07030">
    <property type="entry name" value="Phage_Mu_Gp36"/>
    <property type="match status" value="1"/>
</dbReference>
<dbReference type="InterPro" id="IPR009752">
    <property type="entry name" value="Phage_Mu_GpJ"/>
</dbReference>
<organism evidence="1 2">
    <name type="scientific">Fibrisoma montanum</name>
    <dbReference type="NCBI Taxonomy" id="2305895"/>
    <lineage>
        <taxon>Bacteria</taxon>
        <taxon>Pseudomonadati</taxon>
        <taxon>Bacteroidota</taxon>
        <taxon>Cytophagia</taxon>
        <taxon>Cytophagales</taxon>
        <taxon>Spirosomataceae</taxon>
        <taxon>Fibrisoma</taxon>
    </lineage>
</organism>
<comment type="caution">
    <text evidence="1">The sequence shown here is derived from an EMBL/GenBank/DDBJ whole genome shotgun (WGS) entry which is preliminary data.</text>
</comment>
<evidence type="ECO:0000313" key="2">
    <source>
        <dbReference type="Proteomes" id="UP000283523"/>
    </source>
</evidence>
<dbReference type="AlphaFoldDB" id="A0A418M6K0"/>
<gene>
    <name evidence="1" type="ORF">DYU11_18440</name>
</gene>
<dbReference type="RefSeq" id="WP_119669179.1">
    <property type="nucleotide sequence ID" value="NZ_QXED01000005.1"/>
</dbReference>
<dbReference type="OrthoDB" id="964514at2"/>